<reference evidence="1" key="1">
    <citation type="journal article" date="2017" name="Gigascience">
        <title>The first near-complete assembly of the hexaploid bread wheat genome, Triticum aestivum.</title>
        <authorList>
            <person name="Zimin A.V."/>
            <person name="Puiu D."/>
            <person name="Hall R."/>
            <person name="Kingan S."/>
            <person name="Clavijo B.J."/>
            <person name="Salzberg S.L."/>
        </authorList>
    </citation>
    <scope>NUCLEOTIDE SEQUENCE</scope>
    <source>
        <tissue evidence="1">Leaf</tissue>
    </source>
</reference>
<evidence type="ECO:0000313" key="1">
    <source>
        <dbReference type="EMBL" id="KAF7040766.1"/>
    </source>
</evidence>
<reference evidence="1" key="2">
    <citation type="submission" date="2020-03" db="EMBL/GenBank/DDBJ databases">
        <title>The second near-complete assembly of the hexaploid bread wheat (Triticum aestivum) genome.</title>
        <authorList>
            <person name="Zimin A.V."/>
            <person name="Puiu D."/>
            <person name="Shumante A."/>
            <person name="Alonge M."/>
            <person name="Salzberg S.L."/>
        </authorList>
    </citation>
    <scope>NUCLEOTIDE SEQUENCE</scope>
    <source>
        <tissue evidence="1">Leaf</tissue>
    </source>
</reference>
<feature type="non-terminal residue" evidence="1">
    <location>
        <position position="1"/>
    </location>
</feature>
<gene>
    <name evidence="1" type="ORF">CFC21_050644</name>
</gene>
<accession>A0A9R1K4N2</accession>
<name>A0A9R1K4N2_WHEAT</name>
<organism evidence="1">
    <name type="scientific">Triticum aestivum</name>
    <name type="common">Wheat</name>
    <dbReference type="NCBI Taxonomy" id="4565"/>
    <lineage>
        <taxon>Eukaryota</taxon>
        <taxon>Viridiplantae</taxon>
        <taxon>Streptophyta</taxon>
        <taxon>Embryophyta</taxon>
        <taxon>Tracheophyta</taxon>
        <taxon>Spermatophyta</taxon>
        <taxon>Magnoliopsida</taxon>
        <taxon>Liliopsida</taxon>
        <taxon>Poales</taxon>
        <taxon>Poaceae</taxon>
        <taxon>BOP clade</taxon>
        <taxon>Pooideae</taxon>
        <taxon>Triticodae</taxon>
        <taxon>Triticeae</taxon>
        <taxon>Triticinae</taxon>
        <taxon>Triticum</taxon>
    </lineage>
</organism>
<comment type="caution">
    <text evidence="1">The sequence shown here is derived from an EMBL/GenBank/DDBJ whole genome shotgun (WGS) entry which is preliminary data.</text>
</comment>
<feature type="non-terminal residue" evidence="1">
    <location>
        <position position="14"/>
    </location>
</feature>
<sequence length="14" mass="1696">RQQCWSSTFPDDLL</sequence>
<dbReference type="Proteomes" id="UP000815260">
    <property type="component" value="Chromosome 3D"/>
</dbReference>
<dbReference type="EMBL" id="CM022219">
    <property type="protein sequence ID" value="KAF7040766.1"/>
    <property type="molecule type" value="Genomic_DNA"/>
</dbReference>
<proteinExistence type="predicted"/>
<protein>
    <submittedName>
        <fullName evidence="1">Uncharacterized protein</fullName>
    </submittedName>
</protein>